<feature type="domain" description="NmrA-like" evidence="4">
    <location>
        <begin position="3"/>
        <end position="243"/>
    </location>
</feature>
<protein>
    <recommendedName>
        <fullName evidence="4">NmrA-like domain-containing protein</fullName>
    </recommendedName>
</protein>
<dbReference type="PANTHER" id="PTHR47706:SF4">
    <property type="entry name" value="NMRA-LIKE DOMAIN-CONTAINING PROTEIN"/>
    <property type="match status" value="1"/>
</dbReference>
<proteinExistence type="inferred from homology"/>
<organism evidence="5 6">
    <name type="scientific">Fusarium torreyae</name>
    <dbReference type="NCBI Taxonomy" id="1237075"/>
    <lineage>
        <taxon>Eukaryota</taxon>
        <taxon>Fungi</taxon>
        <taxon>Dikarya</taxon>
        <taxon>Ascomycota</taxon>
        <taxon>Pezizomycotina</taxon>
        <taxon>Sordariomycetes</taxon>
        <taxon>Hypocreomycetidae</taxon>
        <taxon>Hypocreales</taxon>
        <taxon>Nectriaceae</taxon>
        <taxon>Fusarium</taxon>
    </lineage>
</organism>
<dbReference type="Gene3D" id="3.40.50.720">
    <property type="entry name" value="NAD(P)-binding Rossmann-like Domain"/>
    <property type="match status" value="1"/>
</dbReference>
<comment type="caution">
    <text evidence="5">The sequence shown here is derived from an EMBL/GenBank/DDBJ whole genome shotgun (WGS) entry which is preliminary data.</text>
</comment>
<name>A0A9W8RM79_9HYPO</name>
<dbReference type="InterPro" id="IPR051609">
    <property type="entry name" value="NmrA/Isoflavone_reductase-like"/>
</dbReference>
<keyword evidence="6" id="KW-1185">Reference proteome</keyword>
<dbReference type="PANTHER" id="PTHR47706">
    <property type="entry name" value="NMRA-LIKE FAMILY PROTEIN"/>
    <property type="match status" value="1"/>
</dbReference>
<dbReference type="InterPro" id="IPR036291">
    <property type="entry name" value="NAD(P)-bd_dom_sf"/>
</dbReference>
<reference evidence="5" key="1">
    <citation type="submission" date="2022-09" db="EMBL/GenBank/DDBJ databases">
        <title>Fusarium specimens isolated from Avocado Roots.</title>
        <authorList>
            <person name="Stajich J."/>
            <person name="Roper C."/>
            <person name="Heimlech-Rivalta G."/>
        </authorList>
    </citation>
    <scope>NUCLEOTIDE SEQUENCE</scope>
    <source>
        <strain evidence="5">CF00136</strain>
    </source>
</reference>
<dbReference type="Pfam" id="PF05368">
    <property type="entry name" value="NmrA"/>
    <property type="match status" value="1"/>
</dbReference>
<evidence type="ECO:0000256" key="3">
    <source>
        <dbReference type="ARBA" id="ARBA00023002"/>
    </source>
</evidence>
<dbReference type="SUPFAM" id="SSF51735">
    <property type="entry name" value="NAD(P)-binding Rossmann-fold domains"/>
    <property type="match status" value="1"/>
</dbReference>
<sequence length="327" mass="36261">MVKIAVAGGAGNVGQEVLDALVARNKHEILLLSRKDAPKTPIAPGVKWLKTTYEDTDELVKMLEGVHTVLSFMSIPPGPGSAKPQLNLIDASIRAGVKRFAPSEWVGGDFKDFPWYDFKRETREYLANINKEKKVIEYTLFRFGLFTNYMTYPYKSSKHITVFETPFNFNNQRALVVDNGEAVIAITTIQDVAKVTALVVEYEGEWPLVSGAKSADMTLNEVIALGQKIRGKPFKVESLKSSDLSEGKVEASWLPLPEHPSIPDEAVAGIAAQMTKGVLLGWKNGALNIPDTWNRLLPDYKFTSPEQFLTEAWALIDNGAKEVFTQD</sequence>
<evidence type="ECO:0000313" key="5">
    <source>
        <dbReference type="EMBL" id="KAJ4245245.1"/>
    </source>
</evidence>
<evidence type="ECO:0000256" key="2">
    <source>
        <dbReference type="ARBA" id="ARBA00022857"/>
    </source>
</evidence>
<dbReference type="InterPro" id="IPR008030">
    <property type="entry name" value="NmrA-like"/>
</dbReference>
<evidence type="ECO:0000259" key="4">
    <source>
        <dbReference type="Pfam" id="PF05368"/>
    </source>
</evidence>
<keyword evidence="3" id="KW-0560">Oxidoreductase</keyword>
<accession>A0A9W8RM79</accession>
<dbReference type="AlphaFoldDB" id="A0A9W8RM79"/>
<dbReference type="OrthoDB" id="10000533at2759"/>
<dbReference type="GO" id="GO:0016491">
    <property type="term" value="F:oxidoreductase activity"/>
    <property type="evidence" value="ECO:0007669"/>
    <property type="project" value="UniProtKB-KW"/>
</dbReference>
<dbReference type="Gene3D" id="3.90.25.10">
    <property type="entry name" value="UDP-galactose 4-epimerase, domain 1"/>
    <property type="match status" value="1"/>
</dbReference>
<gene>
    <name evidence="5" type="ORF">NW762_014115</name>
</gene>
<keyword evidence="2" id="KW-0521">NADP</keyword>
<evidence type="ECO:0000256" key="1">
    <source>
        <dbReference type="ARBA" id="ARBA00005725"/>
    </source>
</evidence>
<comment type="similarity">
    <text evidence="1">Belongs to the NmrA-type oxidoreductase family. Isoflavone reductase subfamily.</text>
</comment>
<dbReference type="EMBL" id="JAOQAZ010000047">
    <property type="protein sequence ID" value="KAJ4245245.1"/>
    <property type="molecule type" value="Genomic_DNA"/>
</dbReference>
<dbReference type="Proteomes" id="UP001152049">
    <property type="component" value="Unassembled WGS sequence"/>
</dbReference>
<evidence type="ECO:0000313" key="6">
    <source>
        <dbReference type="Proteomes" id="UP001152049"/>
    </source>
</evidence>